<dbReference type="Proteomes" id="UP001190700">
    <property type="component" value="Unassembled WGS sequence"/>
</dbReference>
<evidence type="ECO:0000256" key="1">
    <source>
        <dbReference type="SAM" id="MobiDB-lite"/>
    </source>
</evidence>
<feature type="region of interest" description="Disordered" evidence="1">
    <location>
        <begin position="30"/>
        <end position="53"/>
    </location>
</feature>
<feature type="region of interest" description="Disordered" evidence="1">
    <location>
        <begin position="428"/>
        <end position="625"/>
    </location>
</feature>
<evidence type="ECO:0000313" key="3">
    <source>
        <dbReference type="Proteomes" id="UP001190700"/>
    </source>
</evidence>
<dbReference type="InterPro" id="IPR036278">
    <property type="entry name" value="Sialidase_sf"/>
</dbReference>
<sequence length="1107" mass="118414">MGDQSAPSWMRRAQAEGSLTAITARIPTTKAAVTARRPPRTTTPVVDGGKAQNPLEVQPFSHVNDIDNFLNRMENRSVVVEQRRQIETEVDSYLQVKASKDRARRAAEWSTLYPALRRTVFVLLSCFIALFLFFETAEMEEPITLEGLQKGLALNQGSEQERAYEDALIAQTKSASYRDKMRQVLPISSPKLKPWVKELTSSLLSMRTEDDMELEDVGKFNASGPDAAQMRVAPVIPVEEMRSAAVPNQLAANIPKLSDLRSRTLPSRDGKLYLSEDGMLLTAFLTDPAAGAGATPHLASGRVLATAVFDLLDAAGQGQAGLASFAALSTLANGDVLCAWLSQSFDPNTAVRNADEVKAKATVMVSRLRRSGRADEVNGFLPAVPVWEVPHLDAGSISTAPKADAMAPKLLMVVAEEDEAAHKGRALLAAGGERPTSAQRRAAAIKGEVGSAPTSARRANLAKGMEGGQGTAPRRSAPVASAAGGTKGSAASGAPRERSTERGSSSITPQRASSRSGEKATGSVPRAGGEAGSSAGMKGRERRAGSPRVSGAAKRAAVTKGVTKGVAGGKAEEVKALSGVQSRGKSRARRGAVNGANDGASKREDVPAAPVTEAAPAEHAPVTEVGPAVRAPVTEAEAEVVKLSDLDSQLDAEYHRHQQDMQRAELAREEQTRKQTQELKAKQKEAGNKMDAEYKRHQQDVQSQMQADEIELDLQGSEEAQRRLTEGKLDAEYEAHANWARINHQEITQLAFAPRPPAHPSVPPSPISPPSSPPPPPVYVKEVITLIHAHKKDVNAAESLTVVTGTEVLGGGHGAEGWQWKFVGSLANNTKMQNFSASLRHPAAPLSQGTEGDAGHFVLPVHYKKGKEECGATTPTQLRQKRKARGHVLPHHCGEVELLQLVASEPASARGKAKLLDSTILHGEQSEYMDLGEAEMCLVAVPNTTLLAASNPKKQRAVQSLLPASEHALVAFSQPKPPEGGLSSNMNIHMMVAASGGTEWTEWMRSDLPCLRCHFQIVVLPNGHFLAVVVNMIASANPIKVAVSEDGLRWGMARYLETGRTDDVFVAPSVAASADGVVHIVYNWDQQGLRYVALREEWVLQGGELTA</sequence>
<dbReference type="SUPFAM" id="SSF50939">
    <property type="entry name" value="Sialidases"/>
    <property type="match status" value="1"/>
</dbReference>
<protein>
    <submittedName>
        <fullName evidence="2">Uncharacterized protein</fullName>
    </submittedName>
</protein>
<accession>A0AAE0H4I1</accession>
<feature type="region of interest" description="Disordered" evidence="1">
    <location>
        <begin position="754"/>
        <end position="776"/>
    </location>
</feature>
<proteinExistence type="predicted"/>
<comment type="caution">
    <text evidence="2">The sequence shown here is derived from an EMBL/GenBank/DDBJ whole genome shotgun (WGS) entry which is preliminary data.</text>
</comment>
<dbReference type="CDD" id="cd15482">
    <property type="entry name" value="Sialidase_non-viral"/>
    <property type="match status" value="1"/>
</dbReference>
<keyword evidence="3" id="KW-1185">Reference proteome</keyword>
<feature type="region of interest" description="Disordered" evidence="1">
    <location>
        <begin position="655"/>
        <end position="689"/>
    </location>
</feature>
<feature type="compositionally biased region" description="Low complexity" evidence="1">
    <location>
        <begin position="472"/>
        <end position="494"/>
    </location>
</feature>
<dbReference type="EMBL" id="LGRX02000046">
    <property type="protein sequence ID" value="KAK3289752.1"/>
    <property type="molecule type" value="Genomic_DNA"/>
</dbReference>
<evidence type="ECO:0000313" key="2">
    <source>
        <dbReference type="EMBL" id="KAK3289752.1"/>
    </source>
</evidence>
<feature type="compositionally biased region" description="Polar residues" evidence="1">
    <location>
        <begin position="502"/>
        <end position="515"/>
    </location>
</feature>
<feature type="compositionally biased region" description="Low complexity" evidence="1">
    <location>
        <begin position="30"/>
        <end position="46"/>
    </location>
</feature>
<organism evidence="2 3">
    <name type="scientific">Cymbomonas tetramitiformis</name>
    <dbReference type="NCBI Taxonomy" id="36881"/>
    <lineage>
        <taxon>Eukaryota</taxon>
        <taxon>Viridiplantae</taxon>
        <taxon>Chlorophyta</taxon>
        <taxon>Pyramimonadophyceae</taxon>
        <taxon>Pyramimonadales</taxon>
        <taxon>Pyramimonadaceae</taxon>
        <taxon>Cymbomonas</taxon>
    </lineage>
</organism>
<feature type="compositionally biased region" description="Low complexity" evidence="1">
    <location>
        <begin position="556"/>
        <end position="565"/>
    </location>
</feature>
<gene>
    <name evidence="2" type="ORF">CYMTET_2819</name>
</gene>
<dbReference type="AlphaFoldDB" id="A0AAE0H4I1"/>
<name>A0AAE0H4I1_9CHLO</name>
<reference evidence="2 3" key="1">
    <citation type="journal article" date="2015" name="Genome Biol. Evol.">
        <title>Comparative Genomics of a Bacterivorous Green Alga Reveals Evolutionary Causalities and Consequences of Phago-Mixotrophic Mode of Nutrition.</title>
        <authorList>
            <person name="Burns J.A."/>
            <person name="Paasch A."/>
            <person name="Narechania A."/>
            <person name="Kim E."/>
        </authorList>
    </citation>
    <scope>NUCLEOTIDE SEQUENCE [LARGE SCALE GENOMIC DNA]</scope>
    <source>
        <strain evidence="2 3">PLY_AMNH</strain>
    </source>
</reference>
<feature type="compositionally biased region" description="Low complexity" evidence="1">
    <location>
        <begin position="607"/>
        <end position="625"/>
    </location>
</feature>